<dbReference type="PANTHER" id="PTHR30204">
    <property type="entry name" value="REDOX-CYCLING DRUG-SENSING TRANSCRIPTIONAL ACTIVATOR SOXR"/>
    <property type="match status" value="1"/>
</dbReference>
<organism evidence="6 7">
    <name type="scientific">Paenibacillus filicis</name>
    <dbReference type="NCBI Taxonomy" id="669464"/>
    <lineage>
        <taxon>Bacteria</taxon>
        <taxon>Bacillati</taxon>
        <taxon>Bacillota</taxon>
        <taxon>Bacilli</taxon>
        <taxon>Bacillales</taxon>
        <taxon>Paenibacillaceae</taxon>
        <taxon>Paenibacillus</taxon>
    </lineage>
</organism>
<accession>A0ABU9DM08</accession>
<evidence type="ECO:0000256" key="3">
    <source>
        <dbReference type="ARBA" id="ARBA00023159"/>
    </source>
</evidence>
<evidence type="ECO:0000256" key="4">
    <source>
        <dbReference type="ARBA" id="ARBA00023163"/>
    </source>
</evidence>
<feature type="domain" description="HTH merR-type" evidence="5">
    <location>
        <begin position="1"/>
        <end position="69"/>
    </location>
</feature>
<dbReference type="Gene3D" id="1.10.1660.10">
    <property type="match status" value="1"/>
</dbReference>
<dbReference type="EMBL" id="JBBPCC010000012">
    <property type="protein sequence ID" value="MEK8129894.1"/>
    <property type="molecule type" value="Genomic_DNA"/>
</dbReference>
<dbReference type="SUPFAM" id="SSF89082">
    <property type="entry name" value="Antibiotic binding domain of TipA-like multidrug resistance regulators"/>
    <property type="match status" value="1"/>
</dbReference>
<keyword evidence="2" id="KW-0238">DNA-binding</keyword>
<dbReference type="InterPro" id="IPR036244">
    <property type="entry name" value="TipA-like_antibiotic-bd"/>
</dbReference>
<dbReference type="InterPro" id="IPR012925">
    <property type="entry name" value="TipAS_dom"/>
</dbReference>
<dbReference type="RefSeq" id="WP_341417016.1">
    <property type="nucleotide sequence ID" value="NZ_JBBPCC010000012.1"/>
</dbReference>
<dbReference type="SMART" id="SM00422">
    <property type="entry name" value="HTH_MERR"/>
    <property type="match status" value="1"/>
</dbReference>
<keyword evidence="3" id="KW-0010">Activator</keyword>
<dbReference type="PANTHER" id="PTHR30204:SF90">
    <property type="entry name" value="HTH-TYPE TRANSCRIPTIONAL ACTIVATOR MTA"/>
    <property type="match status" value="1"/>
</dbReference>
<evidence type="ECO:0000313" key="7">
    <source>
        <dbReference type="Proteomes" id="UP001469365"/>
    </source>
</evidence>
<name>A0ABU9DM08_9BACL</name>
<dbReference type="PROSITE" id="PS50937">
    <property type="entry name" value="HTH_MERR_2"/>
    <property type="match status" value="1"/>
</dbReference>
<dbReference type="Pfam" id="PF13411">
    <property type="entry name" value="MerR_1"/>
    <property type="match status" value="1"/>
</dbReference>
<gene>
    <name evidence="6" type="ORF">WMW72_18480</name>
</gene>
<dbReference type="InterPro" id="IPR000551">
    <property type="entry name" value="MerR-type_HTH_dom"/>
</dbReference>
<dbReference type="Gene3D" id="1.10.490.50">
    <property type="entry name" value="Antibiotic binding domain of TipA-like multidrug resistance regulators"/>
    <property type="match status" value="1"/>
</dbReference>
<dbReference type="CDD" id="cd01106">
    <property type="entry name" value="HTH_TipAL-Mta"/>
    <property type="match status" value="1"/>
</dbReference>
<evidence type="ECO:0000256" key="2">
    <source>
        <dbReference type="ARBA" id="ARBA00023125"/>
    </source>
</evidence>
<keyword evidence="4" id="KW-0804">Transcription</keyword>
<dbReference type="SUPFAM" id="SSF46955">
    <property type="entry name" value="Putative DNA-binding domain"/>
    <property type="match status" value="1"/>
</dbReference>
<sequence>MKVKEVSELVGISVRTLHHYDEIGLLVPDETTEAGYRLYSEDNLAMLQQILFYRELGFPLKEIRDIIDSPAFDRQEALELHRRMLLEKRSRLDEMIATVEKTIKHAKGEIEMTQEEKFKGFDFSSDPYEEEARQRWGDEAVDQWKGKLASRPTQGQEAWGESMNAIYRQLADLRHNPPESVESQAAIGEWYTYLNTMGSYKPEAFRALGQMYVEDERFTANIDKFGAGLALFMKEAMSVFADRQKP</sequence>
<reference evidence="6 7" key="1">
    <citation type="submission" date="2024-04" db="EMBL/GenBank/DDBJ databases">
        <title>draft genome sequnece of Paenibacillus filicis.</title>
        <authorList>
            <person name="Kim D.-U."/>
        </authorList>
    </citation>
    <scope>NUCLEOTIDE SEQUENCE [LARGE SCALE GENOMIC DNA]</scope>
    <source>
        <strain evidence="6 7">KACC14197</strain>
    </source>
</reference>
<protein>
    <submittedName>
        <fullName evidence="6">MerR family transcriptional regulator</fullName>
    </submittedName>
</protein>
<evidence type="ECO:0000256" key="1">
    <source>
        <dbReference type="ARBA" id="ARBA00023015"/>
    </source>
</evidence>
<evidence type="ECO:0000259" key="5">
    <source>
        <dbReference type="PROSITE" id="PS50937"/>
    </source>
</evidence>
<keyword evidence="1" id="KW-0805">Transcription regulation</keyword>
<dbReference type="InterPro" id="IPR047057">
    <property type="entry name" value="MerR_fam"/>
</dbReference>
<keyword evidence="7" id="KW-1185">Reference proteome</keyword>
<dbReference type="InterPro" id="IPR009061">
    <property type="entry name" value="DNA-bd_dom_put_sf"/>
</dbReference>
<comment type="caution">
    <text evidence="6">The sequence shown here is derived from an EMBL/GenBank/DDBJ whole genome shotgun (WGS) entry which is preliminary data.</text>
</comment>
<evidence type="ECO:0000313" key="6">
    <source>
        <dbReference type="EMBL" id="MEK8129894.1"/>
    </source>
</evidence>
<dbReference type="Pfam" id="PF07739">
    <property type="entry name" value="TipAS"/>
    <property type="match status" value="1"/>
</dbReference>
<proteinExistence type="predicted"/>
<dbReference type="Proteomes" id="UP001469365">
    <property type="component" value="Unassembled WGS sequence"/>
</dbReference>